<dbReference type="Pfam" id="PF14280">
    <property type="entry name" value="DUF4365"/>
    <property type="match status" value="1"/>
</dbReference>
<feature type="domain" description="DUF4365" evidence="1">
    <location>
        <begin position="19"/>
        <end position="151"/>
    </location>
</feature>
<name>A0A450Y121_9GAMM</name>
<protein>
    <recommendedName>
        <fullName evidence="1">DUF4365 domain-containing protein</fullName>
    </recommendedName>
</protein>
<dbReference type="EMBL" id="CAADFM010000321">
    <property type="protein sequence ID" value="VFK21854.1"/>
    <property type="molecule type" value="Genomic_DNA"/>
</dbReference>
<organism evidence="3">
    <name type="scientific">Candidatus Kentrum sp. LPFa</name>
    <dbReference type="NCBI Taxonomy" id="2126335"/>
    <lineage>
        <taxon>Bacteria</taxon>
        <taxon>Pseudomonadati</taxon>
        <taxon>Pseudomonadota</taxon>
        <taxon>Gammaproteobacteria</taxon>
        <taxon>Candidatus Kentrum</taxon>
    </lineage>
</organism>
<dbReference type="InterPro" id="IPR025375">
    <property type="entry name" value="DUF4365"/>
</dbReference>
<proteinExistence type="predicted"/>
<reference evidence="3" key="1">
    <citation type="submission" date="2019-02" db="EMBL/GenBank/DDBJ databases">
        <authorList>
            <person name="Gruber-Vodicka R. H."/>
            <person name="Seah K. B. B."/>
        </authorList>
    </citation>
    <scope>NUCLEOTIDE SEQUENCE</scope>
    <source>
        <strain evidence="2">BECK_S312</strain>
        <strain evidence="3">BECK_S426</strain>
    </source>
</reference>
<evidence type="ECO:0000313" key="2">
    <source>
        <dbReference type="EMBL" id="VFK21854.1"/>
    </source>
</evidence>
<evidence type="ECO:0000259" key="1">
    <source>
        <dbReference type="Pfam" id="PF14280"/>
    </source>
</evidence>
<accession>A0A450Y121</accession>
<gene>
    <name evidence="2" type="ORF">BECKLPF1236A_GA0070988_103212</name>
    <name evidence="3" type="ORF">BECKLPF1236C_GA0070990_103492</name>
</gene>
<dbReference type="EMBL" id="CAADFP010000349">
    <property type="protein sequence ID" value="VFK35237.1"/>
    <property type="molecule type" value="Genomic_DNA"/>
</dbReference>
<dbReference type="AlphaFoldDB" id="A0A450Y121"/>
<evidence type="ECO:0000313" key="3">
    <source>
        <dbReference type="EMBL" id="VFK35237.1"/>
    </source>
</evidence>
<sequence>MNTIDDLPQRPSAHDTAEAAETAFRHAINAHELFIVQREDRNDYGTDVQIEARDGKAMTNIRVHVQLKGTKSDGNTDDSISVTVDRTNLNYLLMQPDSIYVCYHLPSKRLLVRYAQDIHRKYEHRSADWLDQKTLTVRFAELFDEEFQRRLNA</sequence>